<reference evidence="3 4" key="1">
    <citation type="submission" date="2019-08" db="EMBL/GenBank/DDBJ databases">
        <title>Whole genome of Aphis craccivora.</title>
        <authorList>
            <person name="Voronova N.V."/>
            <person name="Shulinski R.S."/>
            <person name="Bandarenka Y.V."/>
            <person name="Zhorov D.G."/>
            <person name="Warner D."/>
        </authorList>
    </citation>
    <scope>NUCLEOTIDE SEQUENCE [LARGE SCALE GENOMIC DNA]</scope>
    <source>
        <strain evidence="3">180601</strain>
        <tissue evidence="3">Whole Body</tissue>
    </source>
</reference>
<protein>
    <submittedName>
        <fullName evidence="3">Endoribonuclease ZC3H12A-like</fullName>
    </submittedName>
</protein>
<dbReference type="GO" id="GO:0036464">
    <property type="term" value="C:cytoplasmic ribonucleoprotein granule"/>
    <property type="evidence" value="ECO:0007669"/>
    <property type="project" value="TreeGrafter"/>
</dbReference>
<dbReference type="GO" id="GO:0004521">
    <property type="term" value="F:RNA endonuclease activity"/>
    <property type="evidence" value="ECO:0007669"/>
    <property type="project" value="TreeGrafter"/>
</dbReference>
<evidence type="ECO:0000259" key="2">
    <source>
        <dbReference type="Pfam" id="PF11977"/>
    </source>
</evidence>
<feature type="domain" description="RNase NYN" evidence="2">
    <location>
        <begin position="164"/>
        <end position="313"/>
    </location>
</feature>
<dbReference type="AlphaFoldDB" id="A0A6G0Z3J9"/>
<dbReference type="Gene3D" id="3.40.50.11980">
    <property type="match status" value="1"/>
</dbReference>
<dbReference type="EMBL" id="VUJU01001509">
    <property type="protein sequence ID" value="KAF0764994.1"/>
    <property type="molecule type" value="Genomic_DNA"/>
</dbReference>
<dbReference type="OrthoDB" id="392925at2759"/>
<organism evidence="3 4">
    <name type="scientific">Aphis craccivora</name>
    <name type="common">Cowpea aphid</name>
    <dbReference type="NCBI Taxonomy" id="307492"/>
    <lineage>
        <taxon>Eukaryota</taxon>
        <taxon>Metazoa</taxon>
        <taxon>Ecdysozoa</taxon>
        <taxon>Arthropoda</taxon>
        <taxon>Hexapoda</taxon>
        <taxon>Insecta</taxon>
        <taxon>Pterygota</taxon>
        <taxon>Neoptera</taxon>
        <taxon>Paraneoptera</taxon>
        <taxon>Hemiptera</taxon>
        <taxon>Sternorrhyncha</taxon>
        <taxon>Aphidomorpha</taxon>
        <taxon>Aphidoidea</taxon>
        <taxon>Aphididae</taxon>
        <taxon>Aphidini</taxon>
        <taxon>Aphis</taxon>
        <taxon>Aphis</taxon>
    </lineage>
</organism>
<evidence type="ECO:0000256" key="1">
    <source>
        <dbReference type="SAM" id="MobiDB-lite"/>
    </source>
</evidence>
<sequence length="321" mass="36902">MLPFHKLLYPGFFPSSYPFWGLLNQARPSNIALLNGIIINDGALDLTLGSITSNHTMAHNNYGTVQYDDQIFRQFKTPRNLIERTTFNDGNYNDDTVRQQSNQPAQTVAQSFQFDGQSIQPVQRDGQSLQYNQPTQEQDLTSQELNYFRRLISPTTASIPLRIQRPIIIDGLNIGYAHGCNKRFSPRGITLCVEYFTNLGFQTVRVLLPHHRQGRRGSATKATITWLSDNGYVFFTPSRKIKDTRLTCYSDRIILDHAYNCGGVVVSNDNFRDLYGEDEKFREVIESRQIMIMFINDEIIVPSDQYSHRYPSLSLSNILYY</sequence>
<feature type="region of interest" description="Disordered" evidence="1">
    <location>
        <begin position="85"/>
        <end position="104"/>
    </location>
</feature>
<comment type="caution">
    <text evidence="3">The sequence shown here is derived from an EMBL/GenBank/DDBJ whole genome shotgun (WGS) entry which is preliminary data.</text>
</comment>
<name>A0A6G0Z3J9_APHCR</name>
<dbReference type="InterPro" id="IPR021869">
    <property type="entry name" value="RNase_Zc3h12_NYN"/>
</dbReference>
<dbReference type="GO" id="GO:0005634">
    <property type="term" value="C:nucleus"/>
    <property type="evidence" value="ECO:0007669"/>
    <property type="project" value="TreeGrafter"/>
</dbReference>
<dbReference type="InterPro" id="IPR051101">
    <property type="entry name" value="ZC3H12/N4BP1_RNase_Reg"/>
</dbReference>
<proteinExistence type="predicted"/>
<gene>
    <name evidence="3" type="ORF">FWK35_00009528</name>
</gene>
<dbReference type="Proteomes" id="UP000478052">
    <property type="component" value="Unassembled WGS sequence"/>
</dbReference>
<evidence type="ECO:0000313" key="4">
    <source>
        <dbReference type="Proteomes" id="UP000478052"/>
    </source>
</evidence>
<dbReference type="PANTHER" id="PTHR12876">
    <property type="entry name" value="N4BP1-RELATED"/>
    <property type="match status" value="1"/>
</dbReference>
<evidence type="ECO:0000313" key="3">
    <source>
        <dbReference type="EMBL" id="KAF0764994.1"/>
    </source>
</evidence>
<keyword evidence="4" id="KW-1185">Reference proteome</keyword>
<dbReference type="FunFam" id="3.40.50.11980:FF:000001">
    <property type="entry name" value="ZC3H12A isoform 1"/>
    <property type="match status" value="1"/>
</dbReference>
<accession>A0A6G0Z3J9</accession>
<dbReference type="Pfam" id="PF11977">
    <property type="entry name" value="RNase_Zc3h12a"/>
    <property type="match status" value="1"/>
</dbReference>
<dbReference type="GO" id="GO:0003729">
    <property type="term" value="F:mRNA binding"/>
    <property type="evidence" value="ECO:0007669"/>
    <property type="project" value="TreeGrafter"/>
</dbReference>
<dbReference type="PANTHER" id="PTHR12876:SF35">
    <property type="entry name" value="LD08718P-RELATED"/>
    <property type="match status" value="1"/>
</dbReference>